<evidence type="ECO:0000313" key="2">
    <source>
        <dbReference type="Proteomes" id="UP000054481"/>
    </source>
</evidence>
<dbReference type="Proteomes" id="UP000054481">
    <property type="component" value="Unassembled WGS sequence"/>
</dbReference>
<gene>
    <name evidence="1" type="ORF">HIM_08664</name>
</gene>
<protein>
    <recommendedName>
        <fullName evidence="3">NmrA-like domain-containing protein</fullName>
    </recommendedName>
</protein>
<dbReference type="AlphaFoldDB" id="A0A0F8A3K4"/>
<evidence type="ECO:0000313" key="1">
    <source>
        <dbReference type="EMBL" id="KJZ71984.1"/>
    </source>
</evidence>
<sequence>MAMRTGPGMRWSRLVIASQAVVDGGFAHWTLLRPAFFMANFIEPKIQFGYTETRDKGSWTNYMGPKAPWASSTTSTLHVRLPEHEAAEVSGSRAHDFQAVSRAGDGGGSADLPCLRGMSRMSHAEAAKCWVWLCEHES</sequence>
<accession>A0A0F8A3K4</accession>
<name>A0A0F8A3K4_9HYPO</name>
<reference evidence="1 2" key="1">
    <citation type="journal article" date="2014" name="Genome Biol. Evol.">
        <title>Comparative genomics and transcriptomics analyses reveal divergent lifestyle features of nematode endoparasitic fungus Hirsutella minnesotensis.</title>
        <authorList>
            <person name="Lai Y."/>
            <person name="Liu K."/>
            <person name="Zhang X."/>
            <person name="Zhang X."/>
            <person name="Li K."/>
            <person name="Wang N."/>
            <person name="Shu C."/>
            <person name="Wu Y."/>
            <person name="Wang C."/>
            <person name="Bushley K.E."/>
            <person name="Xiang M."/>
            <person name="Liu X."/>
        </authorList>
    </citation>
    <scope>NUCLEOTIDE SEQUENCE [LARGE SCALE GENOMIC DNA]</scope>
    <source>
        <strain evidence="1 2">3608</strain>
    </source>
</reference>
<organism evidence="1 2">
    <name type="scientific">Hirsutella minnesotensis 3608</name>
    <dbReference type="NCBI Taxonomy" id="1043627"/>
    <lineage>
        <taxon>Eukaryota</taxon>
        <taxon>Fungi</taxon>
        <taxon>Dikarya</taxon>
        <taxon>Ascomycota</taxon>
        <taxon>Pezizomycotina</taxon>
        <taxon>Sordariomycetes</taxon>
        <taxon>Hypocreomycetidae</taxon>
        <taxon>Hypocreales</taxon>
        <taxon>Ophiocordycipitaceae</taxon>
        <taxon>Hirsutella</taxon>
    </lineage>
</organism>
<evidence type="ECO:0008006" key="3">
    <source>
        <dbReference type="Google" id="ProtNLM"/>
    </source>
</evidence>
<dbReference type="OrthoDB" id="419598at2759"/>
<keyword evidence="2" id="KW-1185">Reference proteome</keyword>
<dbReference type="EMBL" id="KQ030556">
    <property type="protein sequence ID" value="KJZ71984.1"/>
    <property type="molecule type" value="Genomic_DNA"/>
</dbReference>
<proteinExistence type="predicted"/>